<reference evidence="1" key="1">
    <citation type="submission" date="2022-10" db="EMBL/GenBank/DDBJ databases">
        <title>Culturing micro-colonial fungi from biological soil crusts in the Mojave desert and describing Neophaeococcomyces mojavensis, and introducing the new genera and species Taxawa tesnikishii.</title>
        <authorList>
            <person name="Kurbessoian T."/>
            <person name="Stajich J.E."/>
        </authorList>
    </citation>
    <scope>NUCLEOTIDE SEQUENCE</scope>
    <source>
        <strain evidence="1">JES_115</strain>
    </source>
</reference>
<protein>
    <submittedName>
        <fullName evidence="1">Uncharacterized protein</fullName>
    </submittedName>
</protein>
<organism evidence="1 2">
    <name type="scientific">Coniosporium tulheliwenetii</name>
    <dbReference type="NCBI Taxonomy" id="3383036"/>
    <lineage>
        <taxon>Eukaryota</taxon>
        <taxon>Fungi</taxon>
        <taxon>Dikarya</taxon>
        <taxon>Ascomycota</taxon>
        <taxon>Pezizomycotina</taxon>
        <taxon>Dothideomycetes</taxon>
        <taxon>Dothideomycetes incertae sedis</taxon>
        <taxon>Coniosporium</taxon>
    </lineage>
</organism>
<evidence type="ECO:0000313" key="2">
    <source>
        <dbReference type="Proteomes" id="UP001172680"/>
    </source>
</evidence>
<comment type="caution">
    <text evidence="1">The sequence shown here is derived from an EMBL/GenBank/DDBJ whole genome shotgun (WGS) entry which is preliminary data.</text>
</comment>
<sequence length="107" mass="10607">MGLPANQNPPPQPPANTDPLLAQSTASTSAAQPPAPPANSPAALDLAAKIFDLARTGATDSLSAYLTAGIPQTLPTTPATPSSCSPPTTTTSPQCASSSHAAQTSMR</sequence>
<evidence type="ECO:0000313" key="1">
    <source>
        <dbReference type="EMBL" id="KAJ9637138.1"/>
    </source>
</evidence>
<keyword evidence="2" id="KW-1185">Reference proteome</keyword>
<name>A0ACC2YP44_9PEZI</name>
<accession>A0ACC2YP44</accession>
<dbReference type="EMBL" id="JAPDRP010000023">
    <property type="protein sequence ID" value="KAJ9637138.1"/>
    <property type="molecule type" value="Genomic_DNA"/>
</dbReference>
<gene>
    <name evidence="1" type="ORF">H2199_007424</name>
</gene>
<proteinExistence type="predicted"/>
<dbReference type="Proteomes" id="UP001172680">
    <property type="component" value="Unassembled WGS sequence"/>
</dbReference>